<comment type="similarity">
    <text evidence="1">Belongs to the ATP-dependent AMP-binding enzyme family.</text>
</comment>
<evidence type="ECO:0000313" key="3">
    <source>
        <dbReference type="EMBL" id="ETX08086.1"/>
    </source>
</evidence>
<comment type="caution">
    <text evidence="3">The sequence shown here is derived from an EMBL/GenBank/DDBJ whole genome shotgun (WGS) entry which is preliminary data.</text>
</comment>
<reference evidence="3 4" key="1">
    <citation type="journal article" date="2014" name="Nature">
        <title>An environmental bacterial taxon with a large and distinct metabolic repertoire.</title>
        <authorList>
            <person name="Wilson M.C."/>
            <person name="Mori T."/>
            <person name="Ruckert C."/>
            <person name="Uria A.R."/>
            <person name="Helf M.J."/>
            <person name="Takada K."/>
            <person name="Gernert C."/>
            <person name="Steffens U.A."/>
            <person name="Heycke N."/>
            <person name="Schmitt S."/>
            <person name="Rinke C."/>
            <person name="Helfrich E.J."/>
            <person name="Brachmann A.O."/>
            <person name="Gurgui C."/>
            <person name="Wakimoto T."/>
            <person name="Kracht M."/>
            <person name="Crusemann M."/>
            <person name="Hentschel U."/>
            <person name="Abe I."/>
            <person name="Matsunaga S."/>
            <person name="Kalinowski J."/>
            <person name="Takeyama H."/>
            <person name="Piel J."/>
        </authorList>
    </citation>
    <scope>NUCLEOTIDE SEQUENCE [LARGE SCALE GENOMIC DNA]</scope>
    <source>
        <strain evidence="4">TSY2</strain>
    </source>
</reference>
<evidence type="ECO:0000313" key="4">
    <source>
        <dbReference type="Proteomes" id="UP000019140"/>
    </source>
</evidence>
<evidence type="ECO:0000256" key="1">
    <source>
        <dbReference type="ARBA" id="ARBA00006432"/>
    </source>
</evidence>
<dbReference type="Proteomes" id="UP000019140">
    <property type="component" value="Unassembled WGS sequence"/>
</dbReference>
<dbReference type="Pfam" id="PF00501">
    <property type="entry name" value="AMP-binding"/>
    <property type="match status" value="1"/>
</dbReference>
<dbReference type="EMBL" id="AZHX01000306">
    <property type="protein sequence ID" value="ETX08086.1"/>
    <property type="molecule type" value="Genomic_DNA"/>
</dbReference>
<gene>
    <name evidence="3" type="ORF">ETSY2_07440</name>
</gene>
<protein>
    <recommendedName>
        <fullName evidence="2">AMP-dependent synthetase/ligase domain-containing protein</fullName>
    </recommendedName>
</protein>
<dbReference type="SUPFAM" id="SSF56801">
    <property type="entry name" value="Acetyl-CoA synthetase-like"/>
    <property type="match status" value="1"/>
</dbReference>
<dbReference type="GO" id="GO:0031956">
    <property type="term" value="F:medium-chain fatty acid-CoA ligase activity"/>
    <property type="evidence" value="ECO:0007669"/>
    <property type="project" value="TreeGrafter"/>
</dbReference>
<dbReference type="InterPro" id="IPR045851">
    <property type="entry name" value="AMP-bd_C_sf"/>
</dbReference>
<keyword evidence="4" id="KW-1185">Reference proteome</keyword>
<dbReference type="GO" id="GO:0006631">
    <property type="term" value="P:fatty acid metabolic process"/>
    <property type="evidence" value="ECO:0007669"/>
    <property type="project" value="TreeGrafter"/>
</dbReference>
<dbReference type="PANTHER" id="PTHR43201">
    <property type="entry name" value="ACYL-COA SYNTHETASE"/>
    <property type="match status" value="1"/>
</dbReference>
<evidence type="ECO:0000259" key="2">
    <source>
        <dbReference type="Pfam" id="PF00501"/>
    </source>
</evidence>
<feature type="domain" description="AMP-dependent synthetase/ligase" evidence="2">
    <location>
        <begin position="48"/>
        <end position="201"/>
    </location>
</feature>
<dbReference type="HOGENOM" id="CLU_062005_0_0_7"/>
<name>W4MDS0_9BACT</name>
<accession>W4MDS0</accession>
<sequence>MDEWILNGKSYPVAQLADVCDGPDLNDFERRVLQFGRDWQSGCETFTLHTSGSTGEPKPILITRDQMATSARLTIRALGLQPGSRALVCLGIDYIAGMMMLVRGLECGLHLTIVDPVSRPLLPLSPSARFDFTAMVPLQLQETLNGAPHEFEILDAMHGVLIGGGPVSQALAMQLQRVSAPLYHTYGMTETVSHIALRRLNGREHSDRFVPFDGVDLQLDDRGCLAITSALTRGETLYTNDLVDLHPDGSFVWLGRIDNVINSGGVKVQIEKVETALETCLLHGWNGAYADRRFFVGALDDQRLGQAVVAVIEGDAWPPEIESGLRAQLQLSLTRYEVPRQFFFVSKLIETRTGKIDRRANLAFVAA</sequence>
<dbReference type="InterPro" id="IPR042099">
    <property type="entry name" value="ANL_N_sf"/>
</dbReference>
<dbReference type="PATRIC" id="fig|1429439.4.peg.1273"/>
<dbReference type="AlphaFoldDB" id="W4MDS0"/>
<organism evidence="3 4">
    <name type="scientific">Candidatus Entotheonella gemina</name>
    <dbReference type="NCBI Taxonomy" id="1429439"/>
    <lineage>
        <taxon>Bacteria</taxon>
        <taxon>Pseudomonadati</taxon>
        <taxon>Nitrospinota/Tectimicrobiota group</taxon>
        <taxon>Candidatus Tectimicrobiota</taxon>
        <taxon>Candidatus Entotheonellia</taxon>
        <taxon>Candidatus Entotheonellales</taxon>
        <taxon>Candidatus Entotheonellaceae</taxon>
        <taxon>Candidatus Entotheonella</taxon>
    </lineage>
</organism>
<dbReference type="Gene3D" id="3.30.300.30">
    <property type="match status" value="1"/>
</dbReference>
<dbReference type="PANTHER" id="PTHR43201:SF8">
    <property type="entry name" value="ACYL-COA SYNTHETASE FAMILY MEMBER 3"/>
    <property type="match status" value="1"/>
</dbReference>
<proteinExistence type="inferred from homology"/>
<dbReference type="InterPro" id="IPR000873">
    <property type="entry name" value="AMP-dep_synth/lig_dom"/>
</dbReference>
<dbReference type="Gene3D" id="3.40.50.12780">
    <property type="entry name" value="N-terminal domain of ligase-like"/>
    <property type="match status" value="1"/>
</dbReference>